<evidence type="ECO:0000256" key="1">
    <source>
        <dbReference type="SAM" id="MobiDB-lite"/>
    </source>
</evidence>
<accession>A0A0F9UZA6</accession>
<feature type="compositionally biased region" description="Polar residues" evidence="1">
    <location>
        <begin position="8"/>
        <end position="19"/>
    </location>
</feature>
<dbReference type="EMBL" id="LAZR01000745">
    <property type="protein sequence ID" value="KKN58943.1"/>
    <property type="molecule type" value="Genomic_DNA"/>
</dbReference>
<name>A0A0F9UZA6_9ZZZZ</name>
<comment type="caution">
    <text evidence="2">The sequence shown here is derived from an EMBL/GenBank/DDBJ whole genome shotgun (WGS) entry which is preliminary data.</text>
</comment>
<sequence>MALKIITSARNTRKMPTTDSPKDIQAIYDAYLDGEVPAQFGDCKYCDDYYCEGECQPNQFHVDLQSEIARKATNEKRS</sequence>
<feature type="region of interest" description="Disordered" evidence="1">
    <location>
        <begin position="1"/>
        <end position="20"/>
    </location>
</feature>
<dbReference type="AlphaFoldDB" id="A0A0F9UZA6"/>
<evidence type="ECO:0000313" key="2">
    <source>
        <dbReference type="EMBL" id="KKN58943.1"/>
    </source>
</evidence>
<gene>
    <name evidence="2" type="ORF">LCGC14_0547460</name>
</gene>
<proteinExistence type="predicted"/>
<organism evidence="2">
    <name type="scientific">marine sediment metagenome</name>
    <dbReference type="NCBI Taxonomy" id="412755"/>
    <lineage>
        <taxon>unclassified sequences</taxon>
        <taxon>metagenomes</taxon>
        <taxon>ecological metagenomes</taxon>
    </lineage>
</organism>
<reference evidence="2" key="1">
    <citation type="journal article" date="2015" name="Nature">
        <title>Complex archaea that bridge the gap between prokaryotes and eukaryotes.</title>
        <authorList>
            <person name="Spang A."/>
            <person name="Saw J.H."/>
            <person name="Jorgensen S.L."/>
            <person name="Zaremba-Niedzwiedzka K."/>
            <person name="Martijn J."/>
            <person name="Lind A.E."/>
            <person name="van Eijk R."/>
            <person name="Schleper C."/>
            <person name="Guy L."/>
            <person name="Ettema T.J."/>
        </authorList>
    </citation>
    <scope>NUCLEOTIDE SEQUENCE</scope>
</reference>
<protein>
    <submittedName>
        <fullName evidence="2">Uncharacterized protein</fullName>
    </submittedName>
</protein>